<comment type="caution">
    <text evidence="1">The sequence shown here is derived from an EMBL/GenBank/DDBJ whole genome shotgun (WGS) entry which is preliminary data.</text>
</comment>
<sequence length="119" mass="14011">MKVSLTIAVDDRKLSKTYNKLYPEMKILTTQLSSYEPRHPIGEMITVIVTDIEKDGYFREDSKDGAFTYFFGMEAVHDEALLKTKLFSYLEKAIEKTAFTIPDHEKYKMIFSQWKKEHM</sequence>
<dbReference type="EMBL" id="MSAG01000044">
    <property type="protein sequence ID" value="PUX17184.1"/>
    <property type="molecule type" value="Genomic_DNA"/>
</dbReference>
<dbReference type="AlphaFoldDB" id="A0A2T7AXJ1"/>
<name>A0A2T7AXJ1_9ENTR</name>
<evidence type="ECO:0000313" key="1">
    <source>
        <dbReference type="EMBL" id="PUX17184.1"/>
    </source>
</evidence>
<organism evidence="1">
    <name type="scientific">Cronobacter turicensis</name>
    <dbReference type="NCBI Taxonomy" id="413502"/>
    <lineage>
        <taxon>Bacteria</taxon>
        <taxon>Pseudomonadati</taxon>
        <taxon>Pseudomonadota</taxon>
        <taxon>Gammaproteobacteria</taxon>
        <taxon>Enterobacterales</taxon>
        <taxon>Enterobacteriaceae</taxon>
        <taxon>Cronobacter</taxon>
    </lineage>
</organism>
<protein>
    <submittedName>
        <fullName evidence="1">Uncharacterized protein</fullName>
    </submittedName>
</protein>
<gene>
    <name evidence="1" type="ORF">BS411_20720</name>
</gene>
<dbReference type="RefSeq" id="WP_075199621.1">
    <property type="nucleotide sequence ID" value="NZ_CP187984.1"/>
</dbReference>
<dbReference type="OrthoDB" id="6637577at2"/>
<proteinExistence type="predicted"/>
<reference evidence="1" key="1">
    <citation type="submission" date="2016-12" db="EMBL/GenBank/DDBJ databases">
        <title>Analysis of the Molecular Diversity Among Cronobacter Species Isolated from Filth Flies Using a Pan Genomic DNA Microarray.</title>
        <authorList>
            <person name="Pava-Ripoll M."/>
            <person name="Tall B."/>
            <person name="Farber J."/>
            <person name="Fanning S."/>
            <person name="Lehner A."/>
            <person name="Stephan R."/>
            <person name="Pagotto F."/>
            <person name="Iverson C."/>
            <person name="Ziobro G."/>
            <person name="Miller A."/>
            <person name="Pearson R."/>
            <person name="Yan Q."/>
            <person name="Kim M."/>
            <person name="Jeong S."/>
            <person name="Park J."/>
            <person name="Jun S."/>
            <person name="Choi H."/>
            <person name="Chung T."/>
            <person name="Yoo Y."/>
            <person name="Park E."/>
            <person name="Hwang S."/>
            <person name="Lee B."/>
            <person name="Sathyamoorthy V."/>
            <person name="Carter L."/>
            <person name="Mammel M."/>
            <person name="Jackson S."/>
            <person name="Kothary M."/>
            <person name="Patel I."/>
            <person name="Grim C."/>
            <person name="Gopinath G."/>
            <person name="Gangiredla J."/>
            <person name="Chase H."/>
        </authorList>
    </citation>
    <scope>NUCLEOTIDE SEQUENCE [LARGE SCALE GENOMIC DNA]</scope>
    <source>
        <strain evidence="1">MOD1-Sh41s</strain>
    </source>
</reference>
<accession>A0A2T7AXJ1</accession>